<dbReference type="CDD" id="cd05142">
    <property type="entry name" value="Barstar"/>
    <property type="match status" value="1"/>
</dbReference>
<keyword evidence="3" id="KW-1185">Reference proteome</keyword>
<feature type="domain" description="Barstar (barnase inhibitor)" evidence="1">
    <location>
        <begin position="1"/>
        <end position="85"/>
    </location>
</feature>
<sequence>MKKIILDGTQFTSKEKLHAILKSELQLPDYYGNNLDALWDCLTCDIHLPMTIEWINFECSKALLGDYAEKTLKIFLRTADFLNDDFNIKVY</sequence>
<reference evidence="2 3" key="1">
    <citation type="submission" date="2023-11" db="EMBL/GenBank/DDBJ databases">
        <title>Draft genome sequence of a psychrophilic Clostridium strain from permafrost water brine.</title>
        <authorList>
            <person name="Shcherbakova V.A."/>
            <person name="Trubitsyn V.E."/>
            <person name="Zakharyuk A.G."/>
        </authorList>
    </citation>
    <scope>NUCLEOTIDE SEQUENCE [LARGE SCALE GENOMIC DNA]</scope>
    <source>
        <strain evidence="2 3">14F</strain>
    </source>
</reference>
<dbReference type="RefSeq" id="WP_216249621.1">
    <property type="nucleotide sequence ID" value="NZ_JAZHFS010000004.1"/>
</dbReference>
<evidence type="ECO:0000313" key="3">
    <source>
        <dbReference type="Proteomes" id="UP001498469"/>
    </source>
</evidence>
<gene>
    <name evidence="2" type="ORF">SJI18_06195</name>
</gene>
<dbReference type="Pfam" id="PF01337">
    <property type="entry name" value="Barstar"/>
    <property type="match status" value="1"/>
</dbReference>
<name>A0ABU7UKF8_9CLOT</name>
<protein>
    <submittedName>
        <fullName evidence="2">Barstar family protein</fullName>
    </submittedName>
</protein>
<proteinExistence type="predicted"/>
<dbReference type="InterPro" id="IPR000468">
    <property type="entry name" value="Barstar"/>
</dbReference>
<dbReference type="EMBL" id="JAZHFS010000004">
    <property type="protein sequence ID" value="MEF2111900.1"/>
    <property type="molecule type" value="Genomic_DNA"/>
</dbReference>
<accession>A0ABU7UKF8</accession>
<dbReference type="Proteomes" id="UP001498469">
    <property type="component" value="Unassembled WGS sequence"/>
</dbReference>
<organism evidence="2 3">
    <name type="scientific">Clostridium frigoriphilum</name>
    <dbReference type="NCBI Taxonomy" id="443253"/>
    <lineage>
        <taxon>Bacteria</taxon>
        <taxon>Bacillati</taxon>
        <taxon>Bacillota</taxon>
        <taxon>Clostridia</taxon>
        <taxon>Eubacteriales</taxon>
        <taxon>Clostridiaceae</taxon>
        <taxon>Clostridium</taxon>
    </lineage>
</organism>
<comment type="caution">
    <text evidence="2">The sequence shown here is derived from an EMBL/GenBank/DDBJ whole genome shotgun (WGS) entry which is preliminary data.</text>
</comment>
<evidence type="ECO:0000259" key="1">
    <source>
        <dbReference type="Pfam" id="PF01337"/>
    </source>
</evidence>
<evidence type="ECO:0000313" key="2">
    <source>
        <dbReference type="EMBL" id="MEF2111900.1"/>
    </source>
</evidence>